<evidence type="ECO:0000313" key="1">
    <source>
        <dbReference type="EMBL" id="SFL76741.1"/>
    </source>
</evidence>
<dbReference type="AlphaFoldDB" id="A0A1I4KDP8"/>
<dbReference type="EMBL" id="FOUB01000004">
    <property type="protein sequence ID" value="SFL76741.1"/>
    <property type="molecule type" value="Genomic_DNA"/>
</dbReference>
<proteinExistence type="predicted"/>
<protein>
    <submittedName>
        <fullName evidence="1">Uncharacterized protein</fullName>
    </submittedName>
</protein>
<dbReference type="Proteomes" id="UP000183287">
    <property type="component" value="Unassembled WGS sequence"/>
</dbReference>
<sequence>MNRDTKPLGLPNLIGDLFNQSELQIDNVFASL</sequence>
<accession>A0A1I4KDP8</accession>
<organism evidence="1 2">
    <name type="scientific">Nitrosomonas communis</name>
    <dbReference type="NCBI Taxonomy" id="44574"/>
    <lineage>
        <taxon>Bacteria</taxon>
        <taxon>Pseudomonadati</taxon>
        <taxon>Pseudomonadota</taxon>
        <taxon>Betaproteobacteria</taxon>
        <taxon>Nitrosomonadales</taxon>
        <taxon>Nitrosomonadaceae</taxon>
        <taxon>Nitrosomonas</taxon>
    </lineage>
</organism>
<gene>
    <name evidence="1" type="ORF">SAMN05421863_10049</name>
</gene>
<keyword evidence="2" id="KW-1185">Reference proteome</keyword>
<name>A0A1I4KDP8_9PROT</name>
<evidence type="ECO:0000313" key="2">
    <source>
        <dbReference type="Proteomes" id="UP000183287"/>
    </source>
</evidence>
<reference evidence="2" key="1">
    <citation type="submission" date="2016-10" db="EMBL/GenBank/DDBJ databases">
        <authorList>
            <person name="Varghese N."/>
            <person name="Submissions S."/>
        </authorList>
    </citation>
    <scope>NUCLEOTIDE SEQUENCE [LARGE SCALE GENOMIC DNA]</scope>
    <source>
        <strain evidence="2">Nm44</strain>
    </source>
</reference>